<dbReference type="Proteomes" id="UP000887566">
    <property type="component" value="Unplaced"/>
</dbReference>
<keyword evidence="1" id="KW-1185">Reference proteome</keyword>
<sequence length="171" mass="19446">MATNMTQRLKKEKKHVRFADTVTYQKDADVSIENTRAVNISDDQNEHIDAVVHQLDKLQLEALRCMDVHCEANEWRLNAYNVRADSFDRLLQIVPALSATVELDHAQVHLQTLFNEMVTKWQMQMGQIKTQLDKFTDDSSCQTDVPEMNSANLTDIVSSPLSNREASAVAI</sequence>
<dbReference type="AlphaFoldDB" id="A0A914XG86"/>
<accession>A0A914XG86</accession>
<reference evidence="2" key="1">
    <citation type="submission" date="2022-11" db="UniProtKB">
        <authorList>
            <consortium name="WormBaseParasite"/>
        </authorList>
    </citation>
    <scope>IDENTIFICATION</scope>
</reference>
<evidence type="ECO:0000313" key="1">
    <source>
        <dbReference type="Proteomes" id="UP000887566"/>
    </source>
</evidence>
<organism evidence="1 2">
    <name type="scientific">Plectus sambesii</name>
    <dbReference type="NCBI Taxonomy" id="2011161"/>
    <lineage>
        <taxon>Eukaryota</taxon>
        <taxon>Metazoa</taxon>
        <taxon>Ecdysozoa</taxon>
        <taxon>Nematoda</taxon>
        <taxon>Chromadorea</taxon>
        <taxon>Plectida</taxon>
        <taxon>Plectina</taxon>
        <taxon>Plectoidea</taxon>
        <taxon>Plectidae</taxon>
        <taxon>Plectus</taxon>
    </lineage>
</organism>
<proteinExistence type="predicted"/>
<evidence type="ECO:0000313" key="2">
    <source>
        <dbReference type="WBParaSite" id="PSAMB.scaffold7989size6794.g30818.t1"/>
    </source>
</evidence>
<name>A0A914XG86_9BILA</name>
<dbReference type="WBParaSite" id="PSAMB.scaffold7989size6794.g30818.t1">
    <property type="protein sequence ID" value="PSAMB.scaffold7989size6794.g30818.t1"/>
    <property type="gene ID" value="PSAMB.scaffold7989size6794.g30818"/>
</dbReference>
<protein>
    <submittedName>
        <fullName evidence="2">Uncharacterized protein</fullName>
    </submittedName>
</protein>